<dbReference type="CDD" id="cd05014">
    <property type="entry name" value="SIS_Kpsf"/>
    <property type="match status" value="1"/>
</dbReference>
<dbReference type="Pfam" id="PF01380">
    <property type="entry name" value="SIS"/>
    <property type="match status" value="1"/>
</dbReference>
<dbReference type="SUPFAM" id="SSF53697">
    <property type="entry name" value="SIS domain"/>
    <property type="match status" value="1"/>
</dbReference>
<evidence type="ECO:0000259" key="6">
    <source>
        <dbReference type="PROSITE" id="PS51371"/>
    </source>
</evidence>
<dbReference type="CDD" id="cd04604">
    <property type="entry name" value="CBS_pair_SIS_assoc"/>
    <property type="match status" value="1"/>
</dbReference>
<dbReference type="Proteomes" id="UP001209257">
    <property type="component" value="Unassembled WGS sequence"/>
</dbReference>
<dbReference type="PROSITE" id="PS51371">
    <property type="entry name" value="CBS"/>
    <property type="match status" value="2"/>
</dbReference>
<evidence type="ECO:0000313" key="8">
    <source>
        <dbReference type="EMBL" id="MCU7553141.1"/>
    </source>
</evidence>
<dbReference type="Pfam" id="PF00571">
    <property type="entry name" value="CBS"/>
    <property type="match status" value="2"/>
</dbReference>
<dbReference type="InterPro" id="IPR004800">
    <property type="entry name" value="KdsD/KpsF-type"/>
</dbReference>
<reference evidence="9" key="1">
    <citation type="submission" date="2023-07" db="EMBL/GenBank/DDBJ databases">
        <title>Study on multiphase classification of strain Alteromonas salexigens isolated from the Yellow Sea.</title>
        <authorList>
            <person name="Sun L."/>
        </authorList>
    </citation>
    <scope>NUCLEOTIDE SEQUENCE [LARGE SCALE GENOMIC DNA]</scope>
    <source>
        <strain evidence="9">ASW11-19</strain>
    </source>
</reference>
<dbReference type="Gene3D" id="3.40.50.10490">
    <property type="entry name" value="Glucose-6-phosphate isomerase like protein, domain 1"/>
    <property type="match status" value="1"/>
</dbReference>
<keyword evidence="9" id="KW-1185">Reference proteome</keyword>
<proteinExistence type="inferred from homology"/>
<dbReference type="EC" id="5.3.1.13" evidence="4"/>
<dbReference type="InterPro" id="IPR050986">
    <property type="entry name" value="GutQ/KpsF_isomerases"/>
</dbReference>
<keyword evidence="3 5" id="KW-0129">CBS domain</keyword>
<dbReference type="InterPro" id="IPR001347">
    <property type="entry name" value="SIS_dom"/>
</dbReference>
<name>A0ABT2VIY4_9ALTE</name>
<gene>
    <name evidence="8" type="ORF">OCL06_00855</name>
</gene>
<evidence type="ECO:0000259" key="7">
    <source>
        <dbReference type="PROSITE" id="PS51464"/>
    </source>
</evidence>
<evidence type="ECO:0000256" key="2">
    <source>
        <dbReference type="ARBA" id="ARBA00022737"/>
    </source>
</evidence>
<dbReference type="RefSeq" id="WP_262991832.1">
    <property type="nucleotide sequence ID" value="NZ_JAOTJC010000002.1"/>
</dbReference>
<keyword evidence="4 8" id="KW-0413">Isomerase</keyword>
<evidence type="ECO:0000256" key="1">
    <source>
        <dbReference type="ARBA" id="ARBA00008165"/>
    </source>
</evidence>
<feature type="domain" description="CBS" evidence="6">
    <location>
        <begin position="206"/>
        <end position="264"/>
    </location>
</feature>
<feature type="domain" description="CBS" evidence="6">
    <location>
        <begin position="273"/>
        <end position="325"/>
    </location>
</feature>
<sequence>MSTKESTYIASARRVISIEACAISALGDRLDERFNAACEMLLHCTGKVVVCGMGKSGHVGHKIAATLASTGTPAFFMHPGEANHGDLGMLSPNDVLLAISNSGETGELLNLLPVVKRLNVPVIAMTNSAGSSLGQHADIVLDISVEQEACSLGLAPTSSTTATLVMGDALAVALLDKKGFTSDDFALSHPGGSLGRKLLLKVRDIMLSGSDVPLVHQDTPVAEALLEISRKGLGMTGVTDDNGQLLGIFTDGDLRRILDARIDIHAARTRDVMTQGGKTSQADDLAVEALNLMERHKISALMVVDHDQRPVGAFNMHMLLKAGVL</sequence>
<dbReference type="Gene3D" id="3.10.580.10">
    <property type="entry name" value="CBS-domain"/>
    <property type="match status" value="1"/>
</dbReference>
<feature type="domain" description="SIS" evidence="7">
    <location>
        <begin position="37"/>
        <end position="180"/>
    </location>
</feature>
<evidence type="ECO:0000256" key="4">
    <source>
        <dbReference type="PIRNR" id="PIRNR004692"/>
    </source>
</evidence>
<dbReference type="PANTHER" id="PTHR42745">
    <property type="match status" value="1"/>
</dbReference>
<dbReference type="NCBIfam" id="TIGR00393">
    <property type="entry name" value="kpsF"/>
    <property type="match status" value="1"/>
</dbReference>
<dbReference type="PROSITE" id="PS51464">
    <property type="entry name" value="SIS"/>
    <property type="match status" value="1"/>
</dbReference>
<dbReference type="EMBL" id="JAOTJC010000002">
    <property type="protein sequence ID" value="MCU7553141.1"/>
    <property type="molecule type" value="Genomic_DNA"/>
</dbReference>
<accession>A0ABT2VIY4</accession>
<dbReference type="InterPro" id="IPR035474">
    <property type="entry name" value="SIS_Kpsf"/>
</dbReference>
<keyword evidence="2" id="KW-0677">Repeat</keyword>
<dbReference type="InterPro" id="IPR046348">
    <property type="entry name" value="SIS_dom_sf"/>
</dbReference>
<dbReference type="InterPro" id="IPR000644">
    <property type="entry name" value="CBS_dom"/>
</dbReference>
<comment type="caution">
    <text evidence="8">The sequence shown here is derived from an EMBL/GenBank/DDBJ whole genome shotgun (WGS) entry which is preliminary data.</text>
</comment>
<evidence type="ECO:0000256" key="3">
    <source>
        <dbReference type="ARBA" id="ARBA00023122"/>
    </source>
</evidence>
<dbReference type="PANTHER" id="PTHR42745:SF1">
    <property type="entry name" value="ARABINOSE 5-PHOSPHATE ISOMERASE KDSD"/>
    <property type="match status" value="1"/>
</dbReference>
<comment type="similarity">
    <text evidence="1 4">Belongs to the SIS family. GutQ/KpsF subfamily.</text>
</comment>
<comment type="catalytic activity">
    <reaction evidence="4">
        <text>D-arabinose 5-phosphate = D-ribulose 5-phosphate</text>
        <dbReference type="Rhea" id="RHEA:23104"/>
        <dbReference type="ChEBI" id="CHEBI:57693"/>
        <dbReference type="ChEBI" id="CHEBI:58121"/>
        <dbReference type="EC" id="5.3.1.13"/>
    </reaction>
</comment>
<evidence type="ECO:0000256" key="5">
    <source>
        <dbReference type="PROSITE-ProRule" id="PRU00703"/>
    </source>
</evidence>
<dbReference type="InterPro" id="IPR046342">
    <property type="entry name" value="CBS_dom_sf"/>
</dbReference>
<dbReference type="SMART" id="SM00116">
    <property type="entry name" value="CBS"/>
    <property type="match status" value="2"/>
</dbReference>
<dbReference type="PIRSF" id="PIRSF004692">
    <property type="entry name" value="KdsD_KpsF"/>
    <property type="match status" value="1"/>
</dbReference>
<evidence type="ECO:0000313" key="9">
    <source>
        <dbReference type="Proteomes" id="UP001209257"/>
    </source>
</evidence>
<organism evidence="8 9">
    <name type="scientific">Alteromonas salexigens</name>
    <dbReference type="NCBI Taxonomy" id="2982530"/>
    <lineage>
        <taxon>Bacteria</taxon>
        <taxon>Pseudomonadati</taxon>
        <taxon>Pseudomonadota</taxon>
        <taxon>Gammaproteobacteria</taxon>
        <taxon>Alteromonadales</taxon>
        <taxon>Alteromonadaceae</taxon>
        <taxon>Alteromonas/Salinimonas group</taxon>
        <taxon>Alteromonas</taxon>
    </lineage>
</organism>
<protein>
    <recommendedName>
        <fullName evidence="4">Arabinose 5-phosphate isomerase</fullName>
        <shortName evidence="4">API</shortName>
        <ecNumber evidence="4">5.3.1.13</ecNumber>
    </recommendedName>
</protein>
<dbReference type="GO" id="GO:0016853">
    <property type="term" value="F:isomerase activity"/>
    <property type="evidence" value="ECO:0007669"/>
    <property type="project" value="UniProtKB-KW"/>
</dbReference>